<keyword evidence="2" id="KW-0969">Cilium</keyword>
<dbReference type="Gene3D" id="2.160.20.10">
    <property type="entry name" value="Single-stranded right-handed beta-helix, Pectin lyase-like"/>
    <property type="match status" value="2"/>
</dbReference>
<dbReference type="InterPro" id="IPR013425">
    <property type="entry name" value="Autotrns_rpt"/>
</dbReference>
<dbReference type="Proteomes" id="UP000214646">
    <property type="component" value="Unassembled WGS sequence"/>
</dbReference>
<dbReference type="SMART" id="SM00710">
    <property type="entry name" value="PbH1"/>
    <property type="match status" value="18"/>
</dbReference>
<comment type="caution">
    <text evidence="2">The sequence shown here is derived from an EMBL/GenBank/DDBJ whole genome shotgun (WGS) entry which is preliminary data.</text>
</comment>
<keyword evidence="2" id="KW-0282">Flagellum</keyword>
<dbReference type="InterPro" id="IPR012334">
    <property type="entry name" value="Pectin_lyas_fold"/>
</dbReference>
<proteinExistence type="predicted"/>
<keyword evidence="2" id="KW-0966">Cell projection</keyword>
<protein>
    <submittedName>
        <fullName evidence="2">Flagellar hook-length control protein FliK</fullName>
    </submittedName>
</protein>
<dbReference type="SUPFAM" id="SSF51126">
    <property type="entry name" value="Pectin lyase-like"/>
    <property type="match status" value="3"/>
</dbReference>
<evidence type="ECO:0000313" key="3">
    <source>
        <dbReference type="Proteomes" id="UP000214646"/>
    </source>
</evidence>
<keyword evidence="3" id="KW-1185">Reference proteome</keyword>
<sequence>MLVSGGLLELVQSSNHSHILAEQATGNPATITGSNSNDVLTVDFSGGNPLAGGVTFNAGASNNGTIDITGETATTETYSFTNAHSGSVNIDGSTINYSGLAPIVDNGSASNRIFTYTGSGGTITLAAATAGNDTISANTGETVTFANPSATLEVDANSGANSITVNQLDSGFNAGLTLNATGSTSSTIVLNTSTAAAVAVNSGGSVGVTTALNVGANALSLTAGTSISQTAAITGGSLTTSSSTGTNLGTSTNAVTSFNATNTTSGNISLTNTAASLTIAGITEAGGGSVTVTNTGGITVSGAISAATTGAVSLTTSSGLLFNPASSLTTAGGNITLLANSAGTATGNFIGIEVNDATIQAGGSGSVSLTGSGGLTGSDNFGVEIHSGATVAATGTGTVSVAGHGGAGTVTNDGVIASGAGTQVKSAAGAITVSGTAGPTGVAITLSGGASISTPGNVSLTGDGGTGSGGATGILEADTSSFIDAGLLTTSSDEGTSLVGPNAVASFNATNTTGGVISLTNTAAPLTIAGITEAGGGSVTVTNTGGITVSGAISAATTGAVSLTAADVSSTAAGTINTGGGLTVTNTDATSTLNGVISGAGSLIKAGTGTVTLTTINSYAGGTTINTNGGTLALAMTGAVNSFQSALGSGNITVNTGGTLLESLPNQISDNATLTLNGGTWNVGSIPPPASPPNTALAGSRDYIGNLILGNNAQVIGTGWFIVGGTTTPNPVTPGTITVLSGGGTISARIVLTSPFAINHGSRTQAFNVASGATLSVTGPIVDDDLTESSTTATGSISLTGGGTLILTGANTYTGTTTISAGVLQVGNVGTSGNLGSGVVTDNANLTYDLTSPVTAPAGITGSGSLTQAGTGTLTIAGAESYNGATTVTSGTLLINGSVAGNAVATSPGVLGGTGTIGGSLTGTGTISPGSLPGNHAGILKVTGNFTPTGTVQLDVNSPYNTAGTDYDQIIVGGTVNLSGATLNIQGGTAAETPLQVLTLVKNNGSGSTVASANPADGSTVTLGSATFKLFYNGGAGHDVVLVGYVAPTTVYTNPAWATYTNGTLIPDADSIHAGNQPGVYGVNAFATISAGVAAVASGGTVIANAGLYHENVVINKPLTLTGANTGVSGSSGSRTTETEVLTNGNQNAIIQVTASNVTIDGVYLEGNDPAVTGNTLASGVDENANYGVLLGTGAASPTAPAAVTIENTVVKDVFIGVRGDGPASGTPVAGSLITNDWFDSIGNYDFGYAVSLRSNFYADVTNNLMTRVWTGVHLSNFSLAGGPATWSVAGNTIQSYAAGVWYNLQYQGATGLTLNNNQISAATGAVPNNFGVLMSSVQDTVNPTVTNNTITGTDYGVVLFNASTTNTVTLGSTNTVTGTKVAGVYLTDDLSFDPIGTTTFGTTSAATGVVVSGLPISPASGVGIEIDATANSPTTLTVTGSPAITGGTTGLLLTGADAAVTGNTLGTLSFTGVTGNDITLANGALAGQTLNATGVSFDGNTGATATLAQAYAIEDKIADLIDTPGLGFVRIKAATVFVTPLSEATTTGAVQRAVTVASANDIVNVEAGLYHENVVINKPLTLTGANTGVSGAGTRGAETELLTNGNQNAIIQVTASNVTIDGVYLEGNDPAVTGTPLASGVDTNANYGVLLGTGAASPTAPAAVTVENTVVKDVFIGVRGDGPASGTPVAGSLITNDWFDSIGNYDFGYAVSLRSNFYADVTNNLMTRVWTGVHLSNFSLAGGPATWSVAGNSISSYAAGVWYNLQYQGATGLTLNNNQISAATGAVPNNFGVLMATVQNAVNPTVTNNTITRTDYGVVLFNTSTSNTVTLGSTNTVTGTKVAGVYLTDDLSFDPIGTTTFGTTSAATGVIVSGLPISPASGVGIEIDASGGTPETLTVAGSPAITGGTTGLLLSGADAAVTGNTLGTLSFTGVTGNDITLAAGALVGQTLNATGVTFDGVVGSTATPAQGYAIEDKITDAIDDPSLGFVRIKAGSVFVTPNSFSPPATTTPSINRGLAVALPGDTVDVEGGTYPEAVSVAVPVTLVATTPVTANSVSTSAAVSLSGSFTATAAAGFSFGSPVSLAGDTSLTASAGSVGFTSTVDGAHGLTVSATGNTSFGGPVGGGTPLTSLSVTSGTLTAGAIATTGGVTISDSGAGSVTGPITGGPGATLVQSGAGTLTLAGNSTYGGSTTVTNGTLLVNGNNAAATGAVAVNGGVLGGTGTLGGAVTVNAGGTITGGTLGGVGTLTVASLTMNGGTYAADFSGNTSDTIATAGAIKLANATPGTFAVNSQAGAAAANNVFTLIQNTGTGAIASPPLTGAPENGTATIDGAAGYYSYSGGNGQSFTFTANGGPTFTLPTAGNYTLERVTTGGIDDIELLQGATVLDSRPTASITGPITVVDASAGPDTLTIDYTASGGYFQKDVVFNGSGNDTLDVTGGTFGTIVYTYTGTNTGTIQNYQNPASVNLLNTITFSGLAPIMNTGTAADMVFNLPAGSAATLSTPGAGMNQLASSPVTFEQTDFTDPTGSLTVNAAAAGDTVTVNGVDTGFGAAVFVTADSNITVNGLSNTAGTGGVTLTSNNGALTVQGTGIVTAGTVTVTAPGLVTVEGSGITNTAGTGNVSVTSTSAGVTVTGGIASKGKVTVTAAGSTSILGISNAGGTGNVTVTTTAGTLLVDDGGITTAGAATLIAPGLVTVQGNAINATAGTGNVTVTSTGAGVTINGSLAVTAKGKVTVLAAGAIDIDGAGINNTAGTANVLVTSTGAGVTVQGPGGISSKGTVTVLADGNTDISGGINNSTGTGPVSVTTFAGTITVEGSGIVTDGSALVTAPGAVTVQGATGINNSGGTGLVTVTSLGAGVTVTGGGILSKGLVTVLATGGDVSISGSGIDNSAGTKAVVVTASAGSVFVAGTGIHSGGTVAVIAAQNLAVTGPIASSGGAVTLNFGQNNAGGTAMLGSPVTGTTVNVNGGTGADTVTFTAMGTSNVTVDGKGLATATAGAVDQVIIDVGTTAGTPGTPGAGKVVLAATTSPEVYTVTINGTAGADTYDVNDTVDQLDHPIAGASGARMVNVNAVPVLDYSGANVLAALTTLNLAGAGGGDTYNVQFADGNTPTSALPATVAIQAGGGTDVANLFGTDAVDTFDVNFSNSQVVTGTTDGATTNVTYTANLPTLNVYAKDGSDTFYAHPDPNTAINLDGGSPVQPVSPGDTLILSVVGVSSSAVLSNIVIPNGNLMSVDKQISWVSIETIPVPLGLGGSFQFDVQGHPTQIAPGDAFIPVGGTSCRPPTRTGTGGTSR</sequence>
<name>A0A225DUA2_9BACT</name>
<keyword evidence="1" id="KW-0732">Signal</keyword>
<dbReference type="InterPro" id="IPR006626">
    <property type="entry name" value="PbH1"/>
</dbReference>
<reference evidence="3" key="1">
    <citation type="submission" date="2017-06" db="EMBL/GenBank/DDBJ databases">
        <title>Genome analysis of Fimbriiglobus ruber SP5, the first member of the order Planctomycetales with confirmed chitinolytic capability.</title>
        <authorList>
            <person name="Ravin N.V."/>
            <person name="Rakitin A.L."/>
            <person name="Ivanova A.A."/>
            <person name="Beletsky A.V."/>
            <person name="Kulichevskaya I.S."/>
            <person name="Mardanov A.V."/>
            <person name="Dedysh S.N."/>
        </authorList>
    </citation>
    <scope>NUCLEOTIDE SEQUENCE [LARGE SCALE GENOMIC DNA]</scope>
    <source>
        <strain evidence="3">SP5</strain>
    </source>
</reference>
<evidence type="ECO:0000256" key="1">
    <source>
        <dbReference type="ARBA" id="ARBA00022729"/>
    </source>
</evidence>
<organism evidence="2 3">
    <name type="scientific">Fimbriiglobus ruber</name>
    <dbReference type="NCBI Taxonomy" id="1908690"/>
    <lineage>
        <taxon>Bacteria</taxon>
        <taxon>Pseudomonadati</taxon>
        <taxon>Planctomycetota</taxon>
        <taxon>Planctomycetia</taxon>
        <taxon>Gemmatales</taxon>
        <taxon>Gemmataceae</taxon>
        <taxon>Fimbriiglobus</taxon>
    </lineage>
</organism>
<accession>A0A225DUA2</accession>
<dbReference type="InterPro" id="IPR011050">
    <property type="entry name" value="Pectin_lyase_fold/virulence"/>
</dbReference>
<gene>
    <name evidence="2" type="ORF">FRUB_01313</name>
</gene>
<dbReference type="Pfam" id="PF12951">
    <property type="entry name" value="PATR"/>
    <property type="match status" value="4"/>
</dbReference>
<evidence type="ECO:0000313" key="2">
    <source>
        <dbReference type="EMBL" id="OWK44982.1"/>
    </source>
</evidence>
<dbReference type="EMBL" id="NIDE01000002">
    <property type="protein sequence ID" value="OWK44982.1"/>
    <property type="molecule type" value="Genomic_DNA"/>
</dbReference>